<evidence type="ECO:0000313" key="5">
    <source>
        <dbReference type="EMBL" id="CAB3856193.1"/>
    </source>
</evidence>
<dbReference type="GO" id="GO:0003941">
    <property type="term" value="F:L-serine ammonia-lyase activity"/>
    <property type="evidence" value="ECO:0007669"/>
    <property type="project" value="TreeGrafter"/>
</dbReference>
<proteinExistence type="predicted"/>
<reference evidence="5 6" key="1">
    <citation type="submission" date="2020-04" db="EMBL/GenBank/DDBJ databases">
        <authorList>
            <person name="De Canck E."/>
        </authorList>
    </citation>
    <scope>NUCLEOTIDE SEQUENCE [LARGE SCALE GENOMIC DNA]</scope>
    <source>
        <strain evidence="5 6">LMG 26788</strain>
    </source>
</reference>
<keyword evidence="6" id="KW-1185">Reference proteome</keyword>
<dbReference type="GO" id="GO:0006567">
    <property type="term" value="P:L-threonine catabolic process"/>
    <property type="evidence" value="ECO:0007669"/>
    <property type="project" value="TreeGrafter"/>
</dbReference>
<dbReference type="Proteomes" id="UP000494203">
    <property type="component" value="Unassembled WGS sequence"/>
</dbReference>
<comment type="cofactor">
    <cofactor evidence="1">
        <name>pyridoxal 5'-phosphate</name>
        <dbReference type="ChEBI" id="CHEBI:597326"/>
    </cofactor>
</comment>
<keyword evidence="2" id="KW-0663">Pyridoxal phosphate</keyword>
<dbReference type="InterPro" id="IPR001926">
    <property type="entry name" value="TrpB-like_PALP"/>
</dbReference>
<dbReference type="InterPro" id="IPR050147">
    <property type="entry name" value="Ser/Thr_Dehydratase"/>
</dbReference>
<feature type="domain" description="Tryptophan synthase beta chain-like PALP" evidence="4">
    <location>
        <begin position="60"/>
        <end position="359"/>
    </location>
</feature>
<evidence type="ECO:0000256" key="1">
    <source>
        <dbReference type="ARBA" id="ARBA00001933"/>
    </source>
</evidence>
<evidence type="ECO:0000256" key="2">
    <source>
        <dbReference type="ARBA" id="ARBA00022898"/>
    </source>
</evidence>
<accession>A0A6S7DKB7</accession>
<evidence type="ECO:0000313" key="6">
    <source>
        <dbReference type="Proteomes" id="UP000494203"/>
    </source>
</evidence>
<dbReference type="GO" id="GO:0006565">
    <property type="term" value="P:L-serine catabolic process"/>
    <property type="evidence" value="ECO:0007669"/>
    <property type="project" value="TreeGrafter"/>
</dbReference>
<dbReference type="EC" id="4.2.3.1" evidence="5"/>
<dbReference type="RefSeq" id="WP_175133110.1">
    <property type="nucleotide sequence ID" value="NZ_CADIJV010000010.1"/>
</dbReference>
<name>A0A6S7DKB7_9BURK</name>
<evidence type="ECO:0000259" key="4">
    <source>
        <dbReference type="Pfam" id="PF00291"/>
    </source>
</evidence>
<dbReference type="Pfam" id="PF00291">
    <property type="entry name" value="PALP"/>
    <property type="match status" value="1"/>
</dbReference>
<dbReference type="GO" id="GO:0004794">
    <property type="term" value="F:threonine deaminase activity"/>
    <property type="evidence" value="ECO:0007669"/>
    <property type="project" value="TreeGrafter"/>
</dbReference>
<dbReference type="InterPro" id="IPR036052">
    <property type="entry name" value="TrpB-like_PALP_sf"/>
</dbReference>
<dbReference type="Gene3D" id="3.40.50.1100">
    <property type="match status" value="2"/>
</dbReference>
<sequence>MQMNPRLSGLRCLRCEALLPPADYPEGCPHCLAAGHPASLECHYDAAPGDAMELPVWQPVTLGEGATPCLEADALAKTEGVGQLWLKCESANPTGSHKDRMAAQLVSRARLAGAQRVAAASSGNAGVSLAAYCAAAGLRADIAITRNCPPLQREAMQRFGAHLTAFDDSLARWPHVADLCRNQGAFAGTNYLNPPVGTHPYGVEGYKPIAQEILDACGLPTDIVVPTARGDLLWGILLGWQHLLRAGRIPRLPRLHAVEPYARLARARSAGDARGLWEGSTDQYSIAGGTVTLQALEALRRSGGSPVDVSDAAAAQAQQRLERMGMATELSSAAALAAVTRLRRAGQLDAESSVVLIHTSDGRRG</sequence>
<dbReference type="PANTHER" id="PTHR48078:SF6">
    <property type="entry name" value="L-THREONINE DEHYDRATASE CATABOLIC TDCB"/>
    <property type="match status" value="1"/>
</dbReference>
<dbReference type="GO" id="GO:0004795">
    <property type="term" value="F:threonine synthase activity"/>
    <property type="evidence" value="ECO:0007669"/>
    <property type="project" value="UniProtKB-EC"/>
</dbReference>
<dbReference type="SUPFAM" id="SSF53686">
    <property type="entry name" value="Tryptophan synthase beta subunit-like PLP-dependent enzymes"/>
    <property type="match status" value="1"/>
</dbReference>
<protein>
    <submittedName>
        <fullName evidence="5">Threonine synthase</fullName>
        <ecNumber evidence="5">4.2.3.1</ecNumber>
    </submittedName>
</protein>
<keyword evidence="3 5" id="KW-0456">Lyase</keyword>
<dbReference type="AlphaFoldDB" id="A0A6S7DKB7"/>
<organism evidence="5 6">
    <name type="scientific">Achromobacter pulmonis</name>
    <dbReference type="NCBI Taxonomy" id="1389932"/>
    <lineage>
        <taxon>Bacteria</taxon>
        <taxon>Pseudomonadati</taxon>
        <taxon>Pseudomonadota</taxon>
        <taxon>Betaproteobacteria</taxon>
        <taxon>Burkholderiales</taxon>
        <taxon>Alcaligenaceae</taxon>
        <taxon>Achromobacter</taxon>
    </lineage>
</organism>
<gene>
    <name evidence="5" type="primary">thrC_1</name>
    <name evidence="5" type="ORF">LMG26788_02018</name>
</gene>
<dbReference type="GO" id="GO:0009097">
    <property type="term" value="P:isoleucine biosynthetic process"/>
    <property type="evidence" value="ECO:0007669"/>
    <property type="project" value="TreeGrafter"/>
</dbReference>
<dbReference type="PANTHER" id="PTHR48078">
    <property type="entry name" value="THREONINE DEHYDRATASE, MITOCHONDRIAL-RELATED"/>
    <property type="match status" value="1"/>
</dbReference>
<dbReference type="EMBL" id="CADIKZ010000005">
    <property type="protein sequence ID" value="CAB3856193.1"/>
    <property type="molecule type" value="Genomic_DNA"/>
</dbReference>
<evidence type="ECO:0000256" key="3">
    <source>
        <dbReference type="ARBA" id="ARBA00023239"/>
    </source>
</evidence>